<dbReference type="InterPro" id="IPR029058">
    <property type="entry name" value="AB_hydrolase_fold"/>
</dbReference>
<evidence type="ECO:0000313" key="3">
    <source>
        <dbReference type="Proteomes" id="UP000602087"/>
    </source>
</evidence>
<reference evidence="2" key="1">
    <citation type="submission" date="2020-12" db="EMBL/GenBank/DDBJ databases">
        <title>Sanguibacter suaedae sp. nov., isolated from Suaeda aralocaspica.</title>
        <authorList>
            <person name="Ma Q."/>
        </authorList>
    </citation>
    <scope>NUCLEOTIDE SEQUENCE</scope>
    <source>
        <strain evidence="2">YZGR15</strain>
    </source>
</reference>
<gene>
    <name evidence="2" type="ORF">JAV76_01505</name>
</gene>
<dbReference type="Proteomes" id="UP000602087">
    <property type="component" value="Unassembled WGS sequence"/>
</dbReference>
<keyword evidence="3" id="KW-1185">Reference proteome</keyword>
<dbReference type="InterPro" id="IPR000073">
    <property type="entry name" value="AB_hydrolase_1"/>
</dbReference>
<dbReference type="PANTHER" id="PTHR43194">
    <property type="entry name" value="HYDROLASE ALPHA/BETA FOLD FAMILY"/>
    <property type="match status" value="1"/>
</dbReference>
<organism evidence="2 3">
    <name type="scientific">Sanguibacter suaedae</name>
    <dbReference type="NCBI Taxonomy" id="2795737"/>
    <lineage>
        <taxon>Bacteria</taxon>
        <taxon>Bacillati</taxon>
        <taxon>Actinomycetota</taxon>
        <taxon>Actinomycetes</taxon>
        <taxon>Micrococcales</taxon>
        <taxon>Sanguibacteraceae</taxon>
        <taxon>Sanguibacter</taxon>
    </lineage>
</organism>
<dbReference type="GO" id="GO:0016787">
    <property type="term" value="F:hydrolase activity"/>
    <property type="evidence" value="ECO:0007669"/>
    <property type="project" value="UniProtKB-KW"/>
</dbReference>
<feature type="domain" description="AB hydrolase-1" evidence="1">
    <location>
        <begin position="17"/>
        <end position="244"/>
    </location>
</feature>
<dbReference type="PRINTS" id="PR00111">
    <property type="entry name" value="ABHYDROLASE"/>
</dbReference>
<dbReference type="EMBL" id="JAEINH010000001">
    <property type="protein sequence ID" value="MBI9113686.1"/>
    <property type="molecule type" value="Genomic_DNA"/>
</dbReference>
<dbReference type="RefSeq" id="WP_198732242.1">
    <property type="nucleotide sequence ID" value="NZ_JAEINH010000001.1"/>
</dbReference>
<accession>A0A934I3R7</accession>
<dbReference type="AlphaFoldDB" id="A0A934I3R7"/>
<evidence type="ECO:0000259" key="1">
    <source>
        <dbReference type="Pfam" id="PF12697"/>
    </source>
</evidence>
<dbReference type="InterPro" id="IPR000639">
    <property type="entry name" value="Epox_hydrolase-like"/>
</dbReference>
<keyword evidence="2" id="KW-0378">Hydrolase</keyword>
<evidence type="ECO:0000313" key="2">
    <source>
        <dbReference type="EMBL" id="MBI9113686.1"/>
    </source>
</evidence>
<protein>
    <submittedName>
        <fullName evidence="2">Alpha/beta hydrolase</fullName>
    </submittedName>
</protein>
<dbReference type="SUPFAM" id="SSF53474">
    <property type="entry name" value="alpha/beta-Hydrolases"/>
    <property type="match status" value="1"/>
</dbReference>
<sequence>MQPLTIHRYGTPDAPTVVLVHGLTEAGTAWPDLVGRWCDGWDIHAPDLRGHGRSPRFRDDELESATEVLVADVVALVDSLPGPVALVGHSLGGLLALRTALARPDRVRGLVLEDPAEPSGDAPDPAFVAATEAFLDSMTAEIHDQDQTRRLERWASETGWSRAEVAAWAACKPLVDREYVRRGLWLGDQGWGELFDRLEVPTLVVVPEGSVMAPGPEALRNDKVRLVTVPDAGHCVRRDQPDRYHGVVDAFLEQASQPQAPRSGRSART</sequence>
<comment type="caution">
    <text evidence="2">The sequence shown here is derived from an EMBL/GenBank/DDBJ whole genome shotgun (WGS) entry which is preliminary data.</text>
</comment>
<dbReference type="PRINTS" id="PR00412">
    <property type="entry name" value="EPOXHYDRLASE"/>
</dbReference>
<dbReference type="PANTHER" id="PTHR43194:SF5">
    <property type="entry name" value="PIMELOYL-[ACYL-CARRIER PROTEIN] METHYL ESTER ESTERASE"/>
    <property type="match status" value="1"/>
</dbReference>
<proteinExistence type="predicted"/>
<name>A0A934I3R7_9MICO</name>
<dbReference type="Pfam" id="PF12697">
    <property type="entry name" value="Abhydrolase_6"/>
    <property type="match status" value="1"/>
</dbReference>
<dbReference type="Gene3D" id="3.40.50.1820">
    <property type="entry name" value="alpha/beta hydrolase"/>
    <property type="match status" value="1"/>
</dbReference>
<dbReference type="InterPro" id="IPR050228">
    <property type="entry name" value="Carboxylesterase_BioH"/>
</dbReference>